<feature type="domain" description="KfrA N-terminal DNA-binding" evidence="3">
    <location>
        <begin position="8"/>
        <end position="119"/>
    </location>
</feature>
<evidence type="ECO:0000313" key="4">
    <source>
        <dbReference type="EMBL" id="APR05291.1"/>
    </source>
</evidence>
<dbReference type="KEGG" id="tcl:Tchl_2868"/>
<dbReference type="EMBL" id="CP018839">
    <property type="protein sequence ID" value="APR05291.1"/>
    <property type="molecule type" value="Genomic_DNA"/>
</dbReference>
<feature type="compositionally biased region" description="Polar residues" evidence="2">
    <location>
        <begin position="117"/>
        <end position="127"/>
    </location>
</feature>
<evidence type="ECO:0000259" key="3">
    <source>
        <dbReference type="Pfam" id="PF11740"/>
    </source>
</evidence>
<feature type="compositionally biased region" description="Basic and acidic residues" evidence="2">
    <location>
        <begin position="187"/>
        <end position="203"/>
    </location>
</feature>
<dbReference type="STRING" id="96773.Tchl_2461"/>
<gene>
    <name evidence="4" type="ORF">Tchl_2461</name>
    <name evidence="5" type="ORF">Tchl_2868</name>
</gene>
<name>A0A1H5RKY8_9RHOO</name>
<evidence type="ECO:0000313" key="6">
    <source>
        <dbReference type="Proteomes" id="UP000185739"/>
    </source>
</evidence>
<feature type="region of interest" description="Disordered" evidence="2">
    <location>
        <begin position="112"/>
        <end position="135"/>
    </location>
</feature>
<dbReference type="KEGG" id="tcl:Tchl_2461"/>
<dbReference type="EMBL" id="CP018839">
    <property type="protein sequence ID" value="APR05691.1"/>
    <property type="molecule type" value="Genomic_DNA"/>
</dbReference>
<evidence type="ECO:0000256" key="1">
    <source>
        <dbReference type="SAM" id="Coils"/>
    </source>
</evidence>
<proteinExistence type="predicted"/>
<accession>A0A1H5RKY8</accession>
<feature type="region of interest" description="Disordered" evidence="2">
    <location>
        <begin position="187"/>
        <end position="206"/>
    </location>
</feature>
<dbReference type="InterPro" id="IPR021104">
    <property type="entry name" value="KfrA_DNA-bd_N"/>
</dbReference>
<dbReference type="OrthoDB" id="7015148at2"/>
<feature type="region of interest" description="Disordered" evidence="2">
    <location>
        <begin position="156"/>
        <end position="175"/>
    </location>
</feature>
<dbReference type="AlphaFoldDB" id="A0A1H5RKY8"/>
<dbReference type="Pfam" id="PF11740">
    <property type="entry name" value="KfrA_N"/>
    <property type="match status" value="1"/>
</dbReference>
<feature type="compositionally biased region" description="Basic and acidic residues" evidence="2">
    <location>
        <begin position="165"/>
        <end position="175"/>
    </location>
</feature>
<dbReference type="RefSeq" id="WP_012585352.1">
    <property type="nucleotide sequence ID" value="NZ_CP018839.1"/>
</dbReference>
<dbReference type="Proteomes" id="UP000185739">
    <property type="component" value="Chromosome"/>
</dbReference>
<keyword evidence="6" id="KW-1185">Reference proteome</keyword>
<evidence type="ECO:0000313" key="5">
    <source>
        <dbReference type="EMBL" id="APR05691.1"/>
    </source>
</evidence>
<feature type="region of interest" description="Disordered" evidence="2">
    <location>
        <begin position="333"/>
        <end position="362"/>
    </location>
</feature>
<feature type="coiled-coil region" evidence="1">
    <location>
        <begin position="291"/>
        <end position="318"/>
    </location>
</feature>
<keyword evidence="1" id="KW-0175">Coiled coil</keyword>
<reference evidence="5 6" key="1">
    <citation type="submission" date="2016-12" db="EMBL/GenBank/DDBJ databases">
        <title>Complete genome sequence of Thauera chlorobenzoica, a Betaproteobacterium degrading haloaromatics anaerobically to CO2 and halides.</title>
        <authorList>
            <person name="Goris T."/>
            <person name="Mergelsberg M."/>
            <person name="Boll M."/>
        </authorList>
    </citation>
    <scope>NUCLEOTIDE SEQUENCE [LARGE SCALE GENOMIC DNA]</scope>
    <source>
        <strain evidence="5 6">3CB1</strain>
    </source>
</reference>
<sequence>MARSGIYKSEVVRARDALRAQGRHPSIDAIRVELGNTGSKATIHRYLKEIEEEEGGTGGTQVAVSEAIQDLVGRLAGRLHEEADARIAEAKTRYTGEIAQLKDALRQQRQEGEALKTQLQHTESLLSEESDRHRQTALTLQQETVQRAQAAQQVADLQSQLAQGEQHRQSLEDKHRHAREALDHFRQAAKEQRDQEQRQHEQQTQHLQAELRQLNQTLGTKQDQLTGISRDNARLAAELSQAHAQLHQTQTEARSLRDELSVAKETGQRVEALGQRLAERELQIEDLLRGKSVVEATLAEQAERRQALEIELGAARASLSIQEKVIADMHAQLLRHGSRRKQSGKQDHVAGVGEKAATPTAP</sequence>
<evidence type="ECO:0000256" key="2">
    <source>
        <dbReference type="SAM" id="MobiDB-lite"/>
    </source>
</evidence>
<protein>
    <recommendedName>
        <fullName evidence="3">KfrA N-terminal DNA-binding domain-containing protein</fullName>
    </recommendedName>
</protein>
<organism evidence="5 6">
    <name type="scientific">Thauera chlorobenzoica</name>
    <dbReference type="NCBI Taxonomy" id="96773"/>
    <lineage>
        <taxon>Bacteria</taxon>
        <taxon>Pseudomonadati</taxon>
        <taxon>Pseudomonadota</taxon>
        <taxon>Betaproteobacteria</taxon>
        <taxon>Rhodocyclales</taxon>
        <taxon>Zoogloeaceae</taxon>
        <taxon>Thauera</taxon>
    </lineage>
</organism>